<organism evidence="2 3">
    <name type="scientific">Grus japonensis</name>
    <name type="common">Japanese crane</name>
    <name type="synonym">Red-crowned crane</name>
    <dbReference type="NCBI Taxonomy" id="30415"/>
    <lineage>
        <taxon>Eukaryota</taxon>
        <taxon>Metazoa</taxon>
        <taxon>Chordata</taxon>
        <taxon>Craniata</taxon>
        <taxon>Vertebrata</taxon>
        <taxon>Euteleostomi</taxon>
        <taxon>Archelosauria</taxon>
        <taxon>Archosauria</taxon>
        <taxon>Dinosauria</taxon>
        <taxon>Saurischia</taxon>
        <taxon>Theropoda</taxon>
        <taxon>Coelurosauria</taxon>
        <taxon>Aves</taxon>
        <taxon>Neognathae</taxon>
        <taxon>Neoaves</taxon>
        <taxon>Gruiformes</taxon>
        <taxon>Gruidae</taxon>
        <taxon>Grus</taxon>
    </lineage>
</organism>
<sequence>MLWHADRLSAHPETAKRYQQRPDSAPHSHTLRISRRQEEKLPQAESPDASDSWAQTAQLPGTVRDPHVKKSAVNT</sequence>
<reference evidence="2 3" key="1">
    <citation type="submission" date="2024-06" db="EMBL/GenBank/DDBJ databases">
        <title>The draft genome of Grus japonensis, version 3.</title>
        <authorList>
            <person name="Nabeshima K."/>
            <person name="Suzuki S."/>
            <person name="Onuma M."/>
        </authorList>
    </citation>
    <scope>NUCLEOTIDE SEQUENCE [LARGE SCALE GENOMIC DNA]</scope>
    <source>
        <strain evidence="2 3">451A</strain>
    </source>
</reference>
<evidence type="ECO:0000313" key="2">
    <source>
        <dbReference type="EMBL" id="GAB0184377.1"/>
    </source>
</evidence>
<proteinExistence type="predicted"/>
<protein>
    <submittedName>
        <fullName evidence="2">Uncharacterized protein</fullName>
    </submittedName>
</protein>
<feature type="region of interest" description="Disordered" evidence="1">
    <location>
        <begin position="1"/>
        <end position="75"/>
    </location>
</feature>
<evidence type="ECO:0000313" key="3">
    <source>
        <dbReference type="Proteomes" id="UP001623348"/>
    </source>
</evidence>
<comment type="caution">
    <text evidence="2">The sequence shown here is derived from an EMBL/GenBank/DDBJ whole genome shotgun (WGS) entry which is preliminary data.</text>
</comment>
<keyword evidence="3" id="KW-1185">Reference proteome</keyword>
<accession>A0ABC9WIA3</accession>
<gene>
    <name evidence="2" type="ORF">GRJ2_000903000</name>
</gene>
<name>A0ABC9WIA3_GRUJA</name>
<feature type="compositionally biased region" description="Basic and acidic residues" evidence="1">
    <location>
        <begin position="1"/>
        <end position="16"/>
    </location>
</feature>
<dbReference type="Proteomes" id="UP001623348">
    <property type="component" value="Unassembled WGS sequence"/>
</dbReference>
<evidence type="ECO:0000256" key="1">
    <source>
        <dbReference type="SAM" id="MobiDB-lite"/>
    </source>
</evidence>
<dbReference type="EMBL" id="BAAFJT010000002">
    <property type="protein sequence ID" value="GAB0184377.1"/>
    <property type="molecule type" value="Genomic_DNA"/>
</dbReference>
<dbReference type="AlphaFoldDB" id="A0ABC9WIA3"/>